<protein>
    <submittedName>
        <fullName evidence="2">Uncharacterized protein</fullName>
    </submittedName>
</protein>
<name>A0A409X795_PSICY</name>
<organism evidence="2 3">
    <name type="scientific">Psilocybe cyanescens</name>
    <dbReference type="NCBI Taxonomy" id="93625"/>
    <lineage>
        <taxon>Eukaryota</taxon>
        <taxon>Fungi</taxon>
        <taxon>Dikarya</taxon>
        <taxon>Basidiomycota</taxon>
        <taxon>Agaricomycotina</taxon>
        <taxon>Agaricomycetes</taxon>
        <taxon>Agaricomycetidae</taxon>
        <taxon>Agaricales</taxon>
        <taxon>Agaricineae</taxon>
        <taxon>Strophariaceae</taxon>
        <taxon>Psilocybe</taxon>
    </lineage>
</organism>
<accession>A0A409X795</accession>
<reference evidence="2 3" key="1">
    <citation type="journal article" date="2018" name="Evol. Lett.">
        <title>Horizontal gene cluster transfer increased hallucinogenic mushroom diversity.</title>
        <authorList>
            <person name="Reynolds H.T."/>
            <person name="Vijayakumar V."/>
            <person name="Gluck-Thaler E."/>
            <person name="Korotkin H.B."/>
            <person name="Matheny P.B."/>
            <person name="Slot J.C."/>
        </authorList>
    </citation>
    <scope>NUCLEOTIDE SEQUENCE [LARGE SCALE GENOMIC DNA]</scope>
    <source>
        <strain evidence="2 3">2631</strain>
    </source>
</reference>
<keyword evidence="3" id="KW-1185">Reference proteome</keyword>
<dbReference type="AlphaFoldDB" id="A0A409X795"/>
<dbReference type="InParanoid" id="A0A409X795"/>
<evidence type="ECO:0000313" key="3">
    <source>
        <dbReference type="Proteomes" id="UP000283269"/>
    </source>
</evidence>
<proteinExistence type="predicted"/>
<evidence type="ECO:0000256" key="1">
    <source>
        <dbReference type="SAM" id="MobiDB-lite"/>
    </source>
</evidence>
<dbReference type="Proteomes" id="UP000283269">
    <property type="component" value="Unassembled WGS sequence"/>
</dbReference>
<evidence type="ECO:0000313" key="2">
    <source>
        <dbReference type="EMBL" id="PPQ86636.1"/>
    </source>
</evidence>
<feature type="compositionally biased region" description="Polar residues" evidence="1">
    <location>
        <begin position="377"/>
        <end position="388"/>
    </location>
</feature>
<comment type="caution">
    <text evidence="2">The sequence shown here is derived from an EMBL/GenBank/DDBJ whole genome shotgun (WGS) entry which is preliminary data.</text>
</comment>
<dbReference type="EMBL" id="NHYD01002450">
    <property type="protein sequence ID" value="PPQ86636.1"/>
    <property type="molecule type" value="Genomic_DNA"/>
</dbReference>
<dbReference type="OrthoDB" id="3259897at2759"/>
<sequence length="488" mass="53977">MFPSKGQASLSDALVPTSVAIEKEHIRFPSMRRRANTNLSSESARPNFKFAPAPIYSHVSTYRSTKLELQLYSPSLKVHEDERGPVAVFSDHDQVTGKVSLDSSCHHTGKLTISIQGSFTYLPPGNMDEPSILVEAQQYTFLSSMTTISISNGETSTARSAFRDAFVRRRPSITSINIPANSSERVHSFSFSLPESTRRGEEMPATFSSAKDPSSPDYFEVTYKVIADWEPNDPTEIPSHLEVPFLIQPDADFQCADASATTPESWLEMPLKSDRPIPVRCAITLPTELTFSRTSSIPYFVVFTTTPRSTELAKEIAADATISVSLIRQTIITDKTTLPPTPPSTPSSDESETSFRPKILRRVAKSQPRLRPRRPSDGSSSVATSATQEKPLPQIPVNPKIFSDTRTIQTDLCIGFPKRPRKLFDKESHPSLETIAALPDGLHKTKIALNKDILPCIDWGGVSVKYYLDVSVLLGADDLRARIPIRIL</sequence>
<gene>
    <name evidence="2" type="ORF">CVT25_006820</name>
</gene>
<feature type="compositionally biased region" description="Basic residues" evidence="1">
    <location>
        <begin position="358"/>
        <end position="373"/>
    </location>
</feature>
<feature type="region of interest" description="Disordered" evidence="1">
    <location>
        <begin position="333"/>
        <end position="399"/>
    </location>
</feature>